<reference evidence="2" key="1">
    <citation type="submission" date="2022-11" db="UniProtKB">
        <authorList>
            <consortium name="WormBaseParasite"/>
        </authorList>
    </citation>
    <scope>IDENTIFICATION</scope>
</reference>
<accession>A0AC35G4L2</accession>
<name>A0AC35G4L2_9BILA</name>
<dbReference type="WBParaSite" id="PS1159_v2.g23395.t1">
    <property type="protein sequence ID" value="PS1159_v2.g23395.t1"/>
    <property type="gene ID" value="PS1159_v2.g23395"/>
</dbReference>
<dbReference type="Proteomes" id="UP000887580">
    <property type="component" value="Unplaced"/>
</dbReference>
<organism evidence="1 2">
    <name type="scientific">Panagrolaimus sp. PS1159</name>
    <dbReference type="NCBI Taxonomy" id="55785"/>
    <lineage>
        <taxon>Eukaryota</taxon>
        <taxon>Metazoa</taxon>
        <taxon>Ecdysozoa</taxon>
        <taxon>Nematoda</taxon>
        <taxon>Chromadorea</taxon>
        <taxon>Rhabditida</taxon>
        <taxon>Tylenchina</taxon>
        <taxon>Panagrolaimomorpha</taxon>
        <taxon>Panagrolaimoidea</taxon>
        <taxon>Panagrolaimidae</taxon>
        <taxon>Panagrolaimus</taxon>
    </lineage>
</organism>
<evidence type="ECO:0000313" key="2">
    <source>
        <dbReference type="WBParaSite" id="PS1159_v2.g23395.t1"/>
    </source>
</evidence>
<proteinExistence type="predicted"/>
<protein>
    <submittedName>
        <fullName evidence="2">Uncharacterized protein</fullName>
    </submittedName>
</protein>
<sequence>MIWKCLILSVIFINCVTPENPNNFTSNVETARVKRADDYEYPDYGASATIPKSKILLFTIVLWTSVILIVVQTLVSLYGPNLPDHPLRWHTLNYSCWNCFQLIVFANCVEESEFKTFLYNTYLTDNCEPIQKMTLTVYYQSMFAVAPIEILMYFIPESKTWPITKYYFWIPFIAALDFGLILTYCSEPWGWWLKGYAPIDTYQACITVLTFVFVIVLFVITICLIVKFCYYYCQYNARPDAHLWKHFTYLLNFILFFVYFVVVTVIHSPKNGVGMGLWFAPMVYKFILPYADILLDVFLPFATSVMELQDLFVLFIPTAEFFATFICLKIYRQQLLQCLSCGQLTHRSRRLTQNALPSTIEKNIEKLP</sequence>
<evidence type="ECO:0000313" key="1">
    <source>
        <dbReference type="Proteomes" id="UP000887580"/>
    </source>
</evidence>